<dbReference type="OrthoDB" id="1771446at2"/>
<sequence>MRKENINRRISLSILCMAIGILSFCSDGMSRSINAEENDSRATIISMLNEAKDKTSKSEIFGAEAEVGATIKEGYKIRRNICEDTKNKIMHMNEYVLDTKLGTQKTLEYWFDVNKKFRYEYNKLRKQYMYTLDENGDTEKDLLSLDFYLEKEVDNYDPEVNTKVLLDEYIRNTDKNIDCSGVGVDCKVISHISEINMKEFPTFDKTMKNSLFYKNALSGFEGKDVIIKIETKYYISKNDGRIYLIEIDRTKWDIKEKDDSSGIQKDENSEVKSSTYINFYYPSKSLNIPSKYKKNPYLTNEVYFNYKEIKYVTEYEKNKTVLKVYSCKSKKEYKKRKVINIPDYIKYNGRKYKVIAIDDIAFAKMKKLKKVTIGKNVKTIGVNAFKKCNKLKQVYIKSKKISKIEKFAFRRSGGKKLLFYIPKGKYKKYKRLIEKSKTNKFEIIYR</sequence>
<proteinExistence type="predicted"/>
<protein>
    <submittedName>
        <fullName evidence="1">Leucine rich repeat-containing protein</fullName>
    </submittedName>
</protein>
<gene>
    <name evidence="1" type="ORF">SAMN02745111_01009</name>
</gene>
<evidence type="ECO:0000313" key="2">
    <source>
        <dbReference type="Proteomes" id="UP000190814"/>
    </source>
</evidence>
<dbReference type="InterPro" id="IPR026906">
    <property type="entry name" value="LRR_5"/>
</dbReference>
<dbReference type="AlphaFoldDB" id="A0A1T4VIA7"/>
<reference evidence="1 2" key="1">
    <citation type="submission" date="2017-02" db="EMBL/GenBank/DDBJ databases">
        <authorList>
            <person name="Peterson S.W."/>
        </authorList>
    </citation>
    <scope>NUCLEOTIDE SEQUENCE [LARGE SCALE GENOMIC DNA]</scope>
    <source>
        <strain evidence="1 2">ATCC 35992</strain>
    </source>
</reference>
<name>A0A1T4VIA7_9FIRM</name>
<organism evidence="1 2">
    <name type="scientific">Eubacterium uniforme</name>
    <dbReference type="NCBI Taxonomy" id="39495"/>
    <lineage>
        <taxon>Bacteria</taxon>
        <taxon>Bacillati</taxon>
        <taxon>Bacillota</taxon>
        <taxon>Clostridia</taxon>
        <taxon>Eubacteriales</taxon>
        <taxon>Eubacteriaceae</taxon>
        <taxon>Eubacterium</taxon>
    </lineage>
</organism>
<dbReference type="RefSeq" id="WP_078765914.1">
    <property type="nucleotide sequence ID" value="NZ_FUXZ01000005.1"/>
</dbReference>
<dbReference type="STRING" id="39495.SAMN02745111_01009"/>
<accession>A0A1T4VIA7</accession>
<dbReference type="Proteomes" id="UP000190814">
    <property type="component" value="Unassembled WGS sequence"/>
</dbReference>
<dbReference type="Pfam" id="PF13306">
    <property type="entry name" value="LRR_5"/>
    <property type="match status" value="1"/>
</dbReference>
<keyword evidence="2" id="KW-1185">Reference proteome</keyword>
<dbReference type="Gene3D" id="3.80.10.10">
    <property type="entry name" value="Ribonuclease Inhibitor"/>
    <property type="match status" value="1"/>
</dbReference>
<dbReference type="InterPro" id="IPR032675">
    <property type="entry name" value="LRR_dom_sf"/>
</dbReference>
<dbReference type="EMBL" id="FUXZ01000005">
    <property type="protein sequence ID" value="SKA64669.1"/>
    <property type="molecule type" value="Genomic_DNA"/>
</dbReference>
<evidence type="ECO:0000313" key="1">
    <source>
        <dbReference type="EMBL" id="SKA64669.1"/>
    </source>
</evidence>